<organism evidence="3 4">
    <name type="scientific">Neopusillimonas maritima</name>
    <dbReference type="NCBI Taxonomy" id="2026239"/>
    <lineage>
        <taxon>Bacteria</taxon>
        <taxon>Pseudomonadati</taxon>
        <taxon>Pseudomonadota</taxon>
        <taxon>Betaproteobacteria</taxon>
        <taxon>Burkholderiales</taxon>
        <taxon>Alcaligenaceae</taxon>
        <taxon>Neopusillimonas</taxon>
    </lineage>
</organism>
<dbReference type="EMBL" id="NQOU01000004">
    <property type="protein sequence ID" value="RII82578.1"/>
    <property type="molecule type" value="Genomic_DNA"/>
</dbReference>
<proteinExistence type="predicted"/>
<dbReference type="Proteomes" id="UP000266483">
    <property type="component" value="Unassembled WGS sequence"/>
</dbReference>
<reference evidence="3 4" key="1">
    <citation type="submission" date="2017-08" db="EMBL/GenBank/DDBJ databases">
        <title>Pusillimonas indicus sp. nov., a member of the family Alcaligenaceae isolated from surface seawater.</title>
        <authorList>
            <person name="Li J."/>
        </authorList>
    </citation>
    <scope>NUCLEOTIDE SEQUENCE [LARGE SCALE GENOMIC DNA]</scope>
    <source>
        <strain evidence="3 4">17-4A</strain>
    </source>
</reference>
<feature type="domain" description="Abortive phage infection protein C-terminal" evidence="1">
    <location>
        <begin position="238"/>
        <end position="559"/>
    </location>
</feature>
<feature type="domain" description="Abortive infection phage resistance protein N-terminal" evidence="2">
    <location>
        <begin position="31"/>
        <end position="179"/>
    </location>
</feature>
<evidence type="ECO:0000259" key="1">
    <source>
        <dbReference type="Pfam" id="PF10592"/>
    </source>
</evidence>
<protein>
    <submittedName>
        <fullName evidence="3">AIPR family protein</fullName>
    </submittedName>
</protein>
<dbReference type="RefSeq" id="WP_119442531.1">
    <property type="nucleotide sequence ID" value="NZ_CP170494.1"/>
</dbReference>
<keyword evidence="4" id="KW-1185">Reference proteome</keyword>
<evidence type="ECO:0000259" key="2">
    <source>
        <dbReference type="Pfam" id="PF22879"/>
    </source>
</evidence>
<gene>
    <name evidence="3" type="ORF">CJO09_11890</name>
</gene>
<accession>A0ABX9MUQ2</accession>
<dbReference type="InterPro" id="IPR055101">
    <property type="entry name" value="AIPR_N"/>
</dbReference>
<name>A0ABX9MUQ2_9BURK</name>
<dbReference type="Pfam" id="PF10592">
    <property type="entry name" value="AIPR"/>
    <property type="match status" value="1"/>
</dbReference>
<dbReference type="InterPro" id="IPR018891">
    <property type="entry name" value="AIPR_C"/>
</dbReference>
<comment type="caution">
    <text evidence="3">The sequence shown here is derived from an EMBL/GenBank/DDBJ whole genome shotgun (WGS) entry which is preliminary data.</text>
</comment>
<evidence type="ECO:0000313" key="3">
    <source>
        <dbReference type="EMBL" id="RII82578.1"/>
    </source>
</evidence>
<sequence>MEQTADEFFHDFRQELLSGAEAKGRFQLDEFMETVAAELVETGFTEGFELCHYRPPQGGIRVDGYWFNDEGNLDLFVADFDSRAELASLTKTELEATFKRLSRFFEASIDRDLAVDLEVTSPGHGLAKQIADRAGGINSLNLILLSERTLSGTVQSLPEGEVAGIPASYQVWDISRLHRQRSSRSHKEPLDLDFAQMFGKGIASLPAHLGADAYQSFLMVMPADFLATLYGKFGARLLEQNVRTFLQARGSVNKGIRATILNEPEMFFAYNNGVTATAQRVETETADSGLVITKVVDLQIVNGGQTTASLFHTRKRDKADLSRIFVQMKLSVIDSQQSEMVVPKISEYANTQNRVNAADFFSNHPFHVRMEDFSRRIWAPAQKGATRETRWFYERARGQYADAQSKLTPAEQRRFKAEYPKPQMFTKTDLAKFENVWDEHPRWVNLGSQKNFAQYAKRIGSEWEKSSDTFNEFYFKRAVARGMVFRATERIVSAQAWYNGGYRANIVAYTLAVLAEIARCRNEAIDFLAIWNAQKVDPILETAIASVASVVNEDITDPPPGISNISEWCKREGCWTRIQAKSNVIAASLDTGFFDRLVSLDEQMETERNARKTQKIDDGIEAQKKVLAIPSVDWGRLNRALLEKGVLTSKEMGVLKIAMQIPLKIPTEKQCAVLLEVIEKGRLEGVILKDTEHFLKRT</sequence>
<dbReference type="Pfam" id="PF22879">
    <property type="entry name" value="AIPR_N"/>
    <property type="match status" value="1"/>
</dbReference>
<evidence type="ECO:0000313" key="4">
    <source>
        <dbReference type="Proteomes" id="UP000266483"/>
    </source>
</evidence>